<dbReference type="STRING" id="50376.A0A517L659"/>
<evidence type="ECO:0000256" key="1">
    <source>
        <dbReference type="SAM" id="MobiDB-lite"/>
    </source>
</evidence>
<sequence>MSCITILQQQHSIAVQHDKNSNCQADEPEINTKMQPANPYAHPDPLSPSKQILSLLPTTPPTFSLALGTTTQIPPTPTSFTPNPNFLPILHSVLKNHATHDPAIKGQAAAYASQSSNASTFLFPPNHPSQQNQSKRSVEKRARAPGAGFVGASGKSSGSQASRTPTSSSIHKTNTTGAGPTATQGGAGSGGRGGFVHISDTRHPPDFGRIADPEDIFGTVEVDGEGNFAAEGGNYQESGTYRIITREGILGLTPFLRERLVERLKQLERGELGR</sequence>
<organism evidence="2 3">
    <name type="scientific">Venturia effusa</name>
    <dbReference type="NCBI Taxonomy" id="50376"/>
    <lineage>
        <taxon>Eukaryota</taxon>
        <taxon>Fungi</taxon>
        <taxon>Dikarya</taxon>
        <taxon>Ascomycota</taxon>
        <taxon>Pezizomycotina</taxon>
        <taxon>Dothideomycetes</taxon>
        <taxon>Pleosporomycetidae</taxon>
        <taxon>Venturiales</taxon>
        <taxon>Venturiaceae</taxon>
        <taxon>Venturia</taxon>
    </lineage>
</organism>
<feature type="compositionally biased region" description="Low complexity" evidence="1">
    <location>
        <begin position="152"/>
        <end position="162"/>
    </location>
</feature>
<feature type="region of interest" description="Disordered" evidence="1">
    <location>
        <begin position="116"/>
        <end position="209"/>
    </location>
</feature>
<gene>
    <name evidence="2" type="ORF">FKW77_009820</name>
</gene>
<protein>
    <submittedName>
        <fullName evidence="2">Uncharacterized protein</fullName>
    </submittedName>
</protein>
<dbReference type="EMBL" id="CP042189">
    <property type="protein sequence ID" value="QDS71127.1"/>
    <property type="molecule type" value="Genomic_DNA"/>
</dbReference>
<dbReference type="Proteomes" id="UP000316270">
    <property type="component" value="Chromosome 5"/>
</dbReference>
<evidence type="ECO:0000313" key="3">
    <source>
        <dbReference type="Proteomes" id="UP000316270"/>
    </source>
</evidence>
<feature type="compositionally biased region" description="Low complexity" evidence="1">
    <location>
        <begin position="173"/>
        <end position="184"/>
    </location>
</feature>
<name>A0A517L659_9PEZI</name>
<proteinExistence type="predicted"/>
<dbReference type="OrthoDB" id="5397701at2759"/>
<evidence type="ECO:0000313" key="2">
    <source>
        <dbReference type="EMBL" id="QDS71127.1"/>
    </source>
</evidence>
<reference evidence="2 3" key="1">
    <citation type="submission" date="2019-07" db="EMBL/GenBank/DDBJ databases">
        <title>Finished genome of Venturia effusa.</title>
        <authorList>
            <person name="Young C.A."/>
            <person name="Cox M.P."/>
            <person name="Ganley A.R.D."/>
            <person name="David W.J."/>
        </authorList>
    </citation>
    <scope>NUCLEOTIDE SEQUENCE [LARGE SCALE GENOMIC DNA]</scope>
    <source>
        <strain evidence="3">albino</strain>
    </source>
</reference>
<dbReference type="PANTHER" id="PTHR37331:SF1">
    <property type="entry name" value="YALI0F11671P"/>
    <property type="match status" value="1"/>
</dbReference>
<dbReference type="AlphaFoldDB" id="A0A517L659"/>
<accession>A0A517L659</accession>
<feature type="compositionally biased region" description="Basic and acidic residues" evidence="1">
    <location>
        <begin position="199"/>
        <end position="209"/>
    </location>
</feature>
<dbReference type="PANTHER" id="PTHR37331">
    <property type="entry name" value="YALI0F11671P"/>
    <property type="match status" value="1"/>
</dbReference>
<feature type="compositionally biased region" description="Polar residues" evidence="1">
    <location>
        <begin position="163"/>
        <end position="172"/>
    </location>
</feature>
<feature type="compositionally biased region" description="Gly residues" evidence="1">
    <location>
        <begin position="185"/>
        <end position="194"/>
    </location>
</feature>
<keyword evidence="3" id="KW-1185">Reference proteome</keyword>